<dbReference type="STRING" id="1214573.A0A0G2HRM5"/>
<dbReference type="AlphaFoldDB" id="A0A0G2HRM5"/>
<feature type="repeat" description="ANK" evidence="3">
    <location>
        <begin position="501"/>
        <end position="533"/>
    </location>
</feature>
<keyword evidence="2 3" id="KW-0040">ANK repeat</keyword>
<keyword evidence="1" id="KW-0677">Repeat</keyword>
<feature type="compositionally biased region" description="Polar residues" evidence="4">
    <location>
        <begin position="618"/>
        <end position="627"/>
    </location>
</feature>
<evidence type="ECO:0000313" key="6">
    <source>
        <dbReference type="Proteomes" id="UP000034680"/>
    </source>
</evidence>
<protein>
    <submittedName>
        <fullName evidence="5">Putative ankyrin repeat protein</fullName>
    </submittedName>
</protein>
<dbReference type="Pfam" id="PF12796">
    <property type="entry name" value="Ank_2"/>
    <property type="match status" value="1"/>
</dbReference>
<accession>A0A0G2HRM5</accession>
<dbReference type="SUPFAM" id="SSF48403">
    <property type="entry name" value="Ankyrin repeat"/>
    <property type="match status" value="1"/>
</dbReference>
<dbReference type="EMBL" id="LCUC01000443">
    <property type="protein sequence ID" value="KKY30800.1"/>
    <property type="molecule type" value="Genomic_DNA"/>
</dbReference>
<evidence type="ECO:0000256" key="3">
    <source>
        <dbReference type="PROSITE-ProRule" id="PRU00023"/>
    </source>
</evidence>
<dbReference type="OrthoDB" id="539213at2759"/>
<dbReference type="Gene3D" id="1.25.40.20">
    <property type="entry name" value="Ankyrin repeat-containing domain"/>
    <property type="match status" value="2"/>
</dbReference>
<feature type="region of interest" description="Disordered" evidence="4">
    <location>
        <begin position="610"/>
        <end position="649"/>
    </location>
</feature>
<keyword evidence="6" id="KW-1185">Reference proteome</keyword>
<evidence type="ECO:0000313" key="5">
    <source>
        <dbReference type="EMBL" id="KKY30800.1"/>
    </source>
</evidence>
<reference evidence="5 6" key="1">
    <citation type="submission" date="2015-05" db="EMBL/GenBank/DDBJ databases">
        <title>Distinctive expansion of gene families associated with plant cell wall degradation and secondary metabolism in the genomes of grapevine trunk pathogens.</title>
        <authorList>
            <person name="Lawrence D.P."/>
            <person name="Travadon R."/>
            <person name="Rolshausen P.E."/>
            <person name="Baumgartner K."/>
        </authorList>
    </citation>
    <scope>NUCLEOTIDE SEQUENCE [LARGE SCALE GENOMIC DNA]</scope>
    <source>
        <strain evidence="5">DA912</strain>
    </source>
</reference>
<evidence type="ECO:0000256" key="4">
    <source>
        <dbReference type="SAM" id="MobiDB-lite"/>
    </source>
</evidence>
<gene>
    <name evidence="5" type="ORF">UCDDA912_g09274</name>
</gene>
<organism evidence="5 6">
    <name type="scientific">Diaporthe ampelina</name>
    <dbReference type="NCBI Taxonomy" id="1214573"/>
    <lineage>
        <taxon>Eukaryota</taxon>
        <taxon>Fungi</taxon>
        <taxon>Dikarya</taxon>
        <taxon>Ascomycota</taxon>
        <taxon>Pezizomycotina</taxon>
        <taxon>Sordariomycetes</taxon>
        <taxon>Sordariomycetidae</taxon>
        <taxon>Diaporthales</taxon>
        <taxon>Diaporthaceae</taxon>
        <taxon>Diaporthe</taxon>
    </lineage>
</organism>
<proteinExistence type="predicted"/>
<reference evidence="5 6" key="2">
    <citation type="submission" date="2015-05" db="EMBL/GenBank/DDBJ databases">
        <authorList>
            <person name="Morales-Cruz A."/>
            <person name="Amrine K.C."/>
            <person name="Cantu D."/>
        </authorList>
    </citation>
    <scope>NUCLEOTIDE SEQUENCE [LARGE SCALE GENOMIC DNA]</scope>
    <source>
        <strain evidence="5">DA912</strain>
    </source>
</reference>
<dbReference type="SMART" id="SM00248">
    <property type="entry name" value="ANK"/>
    <property type="match status" value="4"/>
</dbReference>
<dbReference type="Proteomes" id="UP000034680">
    <property type="component" value="Unassembled WGS sequence"/>
</dbReference>
<dbReference type="InterPro" id="IPR002110">
    <property type="entry name" value="Ankyrin_rpt"/>
</dbReference>
<dbReference type="PANTHER" id="PTHR24173">
    <property type="entry name" value="ANKYRIN REPEAT CONTAINING"/>
    <property type="match status" value="1"/>
</dbReference>
<dbReference type="InterPro" id="IPR036770">
    <property type="entry name" value="Ankyrin_rpt-contain_sf"/>
</dbReference>
<dbReference type="PROSITE" id="PS50088">
    <property type="entry name" value="ANK_REPEAT"/>
    <property type="match status" value="2"/>
</dbReference>
<feature type="repeat" description="ANK" evidence="3">
    <location>
        <begin position="400"/>
        <end position="432"/>
    </location>
</feature>
<dbReference type="PROSITE" id="PS50297">
    <property type="entry name" value="ANK_REP_REGION"/>
    <property type="match status" value="2"/>
</dbReference>
<dbReference type="Pfam" id="PF00023">
    <property type="entry name" value="Ank"/>
    <property type="match status" value="1"/>
</dbReference>
<evidence type="ECO:0000256" key="2">
    <source>
        <dbReference type="ARBA" id="ARBA00023043"/>
    </source>
</evidence>
<name>A0A0G2HRM5_9PEZI</name>
<comment type="caution">
    <text evidence="5">The sequence shown here is derived from an EMBL/GenBank/DDBJ whole genome shotgun (WGS) entry which is preliminary data.</text>
</comment>
<sequence>MADPLTAIGSASAIVQLIGGVSSGLRTLRNAVMAIKDAERAVRRLEDKILHLGQCLKMLEKYFQQRPSKIPYETQLYELIQEIASSCTAPLQILKDKTPAHLSKKNVTTAFELWLNDSAITQAKNQIDESIPYLNLLIQTLNLKDLERLVGYGLFENAEKIQRRALLIKEELSDHHGVPFMQEERDEMEERLADILIDCKVEGSTEKAVSLIEKIIGENPSGVTENTNNPLTLPWSSASDQKRLNLHYKLGRLYKETGQMDLAENALRTAFNAYAEETPQDMPKIREAGQELLELYSFRVEFGATDHRPVYLSQLQGFKKELLTIMGQPLEHRRTNWDKALDWCEKEGIVVSTENGEPRFDILDEEGSSPLHRAAEKCQDELALQQMTENSDTLENQDNSGDTPLILAVGCSNTTALAVLLQKGASVKARDRQQQTALHRSQKPSVTKFLLHHRLRRASTMTSGLFDETRRFSSSSSSTFTTSPPNSISDQDLDIDAQDAHRKTALYLACSQGRDKIVRLLLLAGADPSIAAHESTPLTITIESQARSYIRDPKKKVDIVAALVSRGADPGAGKQVLRSPRGVQKEILKALEGRAGSQLLQSKMSEDWALESRRDSGYQPSVSSMASKPQLDPPDFGPAWSAGFDKPED</sequence>
<dbReference type="PANTHER" id="PTHR24173:SF74">
    <property type="entry name" value="ANKYRIN REPEAT DOMAIN-CONTAINING PROTEIN 16"/>
    <property type="match status" value="1"/>
</dbReference>
<evidence type="ECO:0000256" key="1">
    <source>
        <dbReference type="ARBA" id="ARBA00022737"/>
    </source>
</evidence>